<dbReference type="AlphaFoldDB" id="A0A916LGA2"/>
<sequence>MPAGKQAVTASSAVRPSPSFPVTVDTRCITWLYRSMWL</sequence>
<reference evidence="2" key="1">
    <citation type="submission" date="2015-03" db="EMBL/GenBank/DDBJ databases">
        <authorList>
            <consortium name="Pathogen Informatics"/>
        </authorList>
    </citation>
    <scope>NUCLEOTIDE SEQUENCE [LARGE SCALE GENOMIC DNA]</scope>
    <source>
        <strain evidence="2">N09902308</strain>
    </source>
</reference>
<gene>
    <name evidence="1" type="ORF">ERS007739_04931</name>
</gene>
<evidence type="ECO:0000313" key="2">
    <source>
        <dbReference type="Proteomes" id="UP000039021"/>
    </source>
</evidence>
<dbReference type="Proteomes" id="UP000039021">
    <property type="component" value="Unassembled WGS sequence"/>
</dbReference>
<comment type="caution">
    <text evidence="1">The sequence shown here is derived from an EMBL/GenBank/DDBJ whole genome shotgun (WGS) entry which is preliminary data.</text>
</comment>
<accession>A0A916LGA2</accession>
<name>A0A916LGA2_MYCTX</name>
<dbReference type="EMBL" id="CSBK01003422">
    <property type="protein sequence ID" value="CPA90110.1"/>
    <property type="molecule type" value="Genomic_DNA"/>
</dbReference>
<evidence type="ECO:0000313" key="1">
    <source>
        <dbReference type="EMBL" id="CPA90110.1"/>
    </source>
</evidence>
<proteinExistence type="predicted"/>
<protein>
    <submittedName>
        <fullName evidence="1">Uncharacterized protein</fullName>
    </submittedName>
</protein>
<organism evidence="1 2">
    <name type="scientific">Mycobacterium tuberculosis</name>
    <dbReference type="NCBI Taxonomy" id="1773"/>
    <lineage>
        <taxon>Bacteria</taxon>
        <taxon>Bacillati</taxon>
        <taxon>Actinomycetota</taxon>
        <taxon>Actinomycetes</taxon>
        <taxon>Mycobacteriales</taxon>
        <taxon>Mycobacteriaceae</taxon>
        <taxon>Mycobacterium</taxon>
        <taxon>Mycobacterium tuberculosis complex</taxon>
    </lineage>
</organism>